<sequence>MTRQQNFRHVVVVDFEYEVSDGDLPVVLCMVAHVLDQNLGHVRTIRTWRGDFSMTPPFNIGPDTLVVGYSLWAEMTCFLTLGWQFPVHLFDLHTAYLAVSNILLTYNPEEVRKKPRKRLSDACRAYGVEGWEQIDKGTIARDIGEGRWWLHGREACLQYCEEDVRMSTLLLYRQLSGWCRFDPVDAERILHWSTYSAKAIARIQARGMPIDVALWNLVQQNKAAVVRGLLRKFDPSHGDEESIYDDDGHWSDSRFEQWLVRAGIVAWPRLESGKVEVSGDAFALMYPAHPALEGLHALRDSLGVITRARIPIGRDGRNRPSLFPFGTATGRNAQAKSLFNAHAGMRSFMVFPQETIAIYLDWRTQEVGIAAAFSGDKHLAQDYAAGDIYHSLALMCGLTDDADVKHWKSENTGQRQLMKSLQLGVSYGMGVRSLAKGLNRHPLIASEVIIRHQQKYPRFWEWRAEMVERAMLERQMYAEFDGWPLHLSTSPNKRTLCNFPMQSGGASMLRLAACRLCDAGLIPSMLVHDGILLEVQTSEQIEQAIEIMRGAGADVCHGLEIGVDVDQRLENGARYRDKRKVAQAMWQTMMNALKEIGATDGREAL</sequence>
<name>A0A973WQC5_9BRAD</name>
<reference evidence="2" key="1">
    <citation type="submission" date="2020-06" db="EMBL/GenBank/DDBJ databases">
        <title>Whole Genome Sequence of Bradyrhizobium sp. Strain 66S1MB.</title>
        <authorList>
            <person name="Bromfield E."/>
            <person name="Cloutier S."/>
        </authorList>
    </citation>
    <scope>NUCLEOTIDE SEQUENCE</scope>
    <source>
        <strain evidence="2">66S1MB</strain>
    </source>
</reference>
<proteinExistence type="predicted"/>
<dbReference type="InterPro" id="IPR043502">
    <property type="entry name" value="DNA/RNA_pol_sf"/>
</dbReference>
<dbReference type="AlphaFoldDB" id="A0A973WQC5"/>
<dbReference type="SMART" id="SM00482">
    <property type="entry name" value="POLAc"/>
    <property type="match status" value="1"/>
</dbReference>
<evidence type="ECO:0000259" key="1">
    <source>
        <dbReference type="SMART" id="SM00482"/>
    </source>
</evidence>
<gene>
    <name evidence="2" type="ORF">HU230_22605</name>
</gene>
<protein>
    <recommendedName>
        <fullName evidence="1">DNA-directed DNA polymerase family A palm domain-containing protein</fullName>
    </recommendedName>
</protein>
<dbReference type="GO" id="GO:0003677">
    <property type="term" value="F:DNA binding"/>
    <property type="evidence" value="ECO:0007669"/>
    <property type="project" value="InterPro"/>
</dbReference>
<accession>A0A973WQC5</accession>
<feature type="domain" description="DNA-directed DNA polymerase family A palm" evidence="1">
    <location>
        <begin position="332"/>
        <end position="539"/>
    </location>
</feature>
<dbReference type="GO" id="GO:0003887">
    <property type="term" value="F:DNA-directed DNA polymerase activity"/>
    <property type="evidence" value="ECO:0007669"/>
    <property type="project" value="InterPro"/>
</dbReference>
<organism evidence="2">
    <name type="scientific">Bradyrhizobium quebecense</name>
    <dbReference type="NCBI Taxonomy" id="2748629"/>
    <lineage>
        <taxon>Bacteria</taxon>
        <taxon>Pseudomonadati</taxon>
        <taxon>Pseudomonadota</taxon>
        <taxon>Alphaproteobacteria</taxon>
        <taxon>Hyphomicrobiales</taxon>
        <taxon>Nitrobacteraceae</taxon>
        <taxon>Bradyrhizobium</taxon>
    </lineage>
</organism>
<dbReference type="Gene3D" id="3.30.70.370">
    <property type="match status" value="1"/>
</dbReference>
<dbReference type="EMBL" id="JABWSX010000001">
    <property type="protein sequence ID" value="NVL08496.1"/>
    <property type="molecule type" value="Genomic_DNA"/>
</dbReference>
<comment type="caution">
    <text evidence="2">The sequence shown here is derived from an EMBL/GenBank/DDBJ whole genome shotgun (WGS) entry which is preliminary data.</text>
</comment>
<evidence type="ECO:0000313" key="2">
    <source>
        <dbReference type="EMBL" id="NVL08496.1"/>
    </source>
</evidence>
<dbReference type="Gene3D" id="1.10.150.20">
    <property type="entry name" value="5' to 3' exonuclease, C-terminal subdomain"/>
    <property type="match status" value="1"/>
</dbReference>
<dbReference type="Pfam" id="PF00476">
    <property type="entry name" value="DNA_pol_A"/>
    <property type="match status" value="1"/>
</dbReference>
<dbReference type="RefSeq" id="WP_176531999.1">
    <property type="nucleotide sequence ID" value="NZ_CP088022.1"/>
</dbReference>
<dbReference type="SUPFAM" id="SSF56672">
    <property type="entry name" value="DNA/RNA polymerases"/>
    <property type="match status" value="1"/>
</dbReference>
<dbReference type="InterPro" id="IPR001098">
    <property type="entry name" value="DNA-dir_DNA_pol_A_palm_dom"/>
</dbReference>
<dbReference type="GO" id="GO:0006260">
    <property type="term" value="P:DNA replication"/>
    <property type="evidence" value="ECO:0007669"/>
    <property type="project" value="InterPro"/>
</dbReference>